<accession>A0A192H3V1</accession>
<evidence type="ECO:0000256" key="2">
    <source>
        <dbReference type="ARBA" id="ARBA00023125"/>
    </source>
</evidence>
<dbReference type="Pfam" id="PF00392">
    <property type="entry name" value="GntR"/>
    <property type="match status" value="1"/>
</dbReference>
<dbReference type="PANTHER" id="PTHR38445:SF10">
    <property type="entry name" value="GNTR-FAMILY TRANSCRIPTIONAL REGULATOR"/>
    <property type="match status" value="1"/>
</dbReference>
<dbReference type="EMBL" id="CP014873">
    <property type="protein sequence ID" value="ANK62897.1"/>
    <property type="molecule type" value="Genomic_DNA"/>
</dbReference>
<evidence type="ECO:0000256" key="1">
    <source>
        <dbReference type="ARBA" id="ARBA00023015"/>
    </source>
</evidence>
<dbReference type="STRING" id="375175.AYR53_09070"/>
<keyword evidence="2" id="KW-0238">DNA-binding</keyword>
<dbReference type="GO" id="GO:0003700">
    <property type="term" value="F:DNA-binding transcription factor activity"/>
    <property type="evidence" value="ECO:0007669"/>
    <property type="project" value="InterPro"/>
</dbReference>
<dbReference type="GO" id="GO:0003677">
    <property type="term" value="F:DNA binding"/>
    <property type="evidence" value="ECO:0007669"/>
    <property type="project" value="UniProtKB-KW"/>
</dbReference>
<gene>
    <name evidence="4" type="ORF">AYR53_09070</name>
</gene>
<dbReference type="PROSITE" id="PS50949">
    <property type="entry name" value="HTH_GNTR"/>
    <property type="match status" value="1"/>
</dbReference>
<evidence type="ECO:0000256" key="3">
    <source>
        <dbReference type="ARBA" id="ARBA00023163"/>
    </source>
</evidence>
<dbReference type="AlphaFoldDB" id="A0A192H3V1"/>
<protein>
    <submittedName>
        <fullName evidence="4">GntR family transcriptional regulator</fullName>
    </submittedName>
</protein>
<dbReference type="KEGG" id="lbt:AYR52_04335"/>
<evidence type="ECO:0000313" key="5">
    <source>
        <dbReference type="Proteomes" id="UP000078582"/>
    </source>
</evidence>
<dbReference type="Gene3D" id="1.10.10.10">
    <property type="entry name" value="Winged helix-like DNA-binding domain superfamily/Winged helix DNA-binding domain"/>
    <property type="match status" value="1"/>
</dbReference>
<dbReference type="RefSeq" id="WP_068224333.1">
    <property type="nucleotide sequence ID" value="NZ_CP014623.1"/>
</dbReference>
<proteinExistence type="predicted"/>
<dbReference type="InterPro" id="IPR000524">
    <property type="entry name" value="Tscrpt_reg_HTH_GntR"/>
</dbReference>
<dbReference type="GeneID" id="42982407"/>
<reference evidence="4 5" key="1">
    <citation type="submission" date="2016-03" db="EMBL/GenBank/DDBJ databases">
        <title>Pediococcus and Lactobacillus from brewery environment - whole genome sequencing and assembly.</title>
        <authorList>
            <person name="Behr J."/>
            <person name="Geissler A.J."/>
            <person name="Vogel R.F."/>
        </authorList>
    </citation>
    <scope>NUCLEOTIDE SEQUENCE [LARGE SCALE GENOMIC DNA]</scope>
    <source>
        <strain evidence="4 5">TMW 1.1989</strain>
    </source>
</reference>
<keyword evidence="5" id="KW-1185">Reference proteome</keyword>
<keyword evidence="3" id="KW-0804">Transcription</keyword>
<dbReference type="SUPFAM" id="SSF46785">
    <property type="entry name" value="Winged helix' DNA-binding domain"/>
    <property type="match status" value="1"/>
</dbReference>
<dbReference type="PANTHER" id="PTHR38445">
    <property type="entry name" value="HTH-TYPE TRANSCRIPTIONAL REPRESSOR YTRA"/>
    <property type="match status" value="1"/>
</dbReference>
<dbReference type="InterPro" id="IPR036390">
    <property type="entry name" value="WH_DNA-bd_sf"/>
</dbReference>
<sequence length="127" mass="14423">MEFHFTNEEPIYRQIAEQLEAAIFTGAFAEGSQVPSTTEISKQFNVNPATILKGMNQLVEKGLLEKRRGLGMFVTAGAHQQLQQQRRTHFLQRDVHQFITAAKALNITAEELEQMIMEGYSDEHTQS</sequence>
<evidence type="ECO:0000313" key="4">
    <source>
        <dbReference type="EMBL" id="ANK62897.1"/>
    </source>
</evidence>
<organism evidence="4 5">
    <name type="scientific">Loigolactobacillus backii</name>
    <dbReference type="NCBI Taxonomy" id="375175"/>
    <lineage>
        <taxon>Bacteria</taxon>
        <taxon>Bacillati</taxon>
        <taxon>Bacillota</taxon>
        <taxon>Bacilli</taxon>
        <taxon>Lactobacillales</taxon>
        <taxon>Lactobacillaceae</taxon>
        <taxon>Loigolactobacillus</taxon>
    </lineage>
</organism>
<dbReference type="SMART" id="SM00345">
    <property type="entry name" value="HTH_GNTR"/>
    <property type="match status" value="1"/>
</dbReference>
<dbReference type="CDD" id="cd07377">
    <property type="entry name" value="WHTH_GntR"/>
    <property type="match status" value="1"/>
</dbReference>
<dbReference type="InterPro" id="IPR036388">
    <property type="entry name" value="WH-like_DNA-bd_sf"/>
</dbReference>
<name>A0A192H3V1_9LACO</name>
<keyword evidence="1" id="KW-0805">Transcription regulation</keyword>
<dbReference type="Proteomes" id="UP000078582">
    <property type="component" value="Chromosome"/>
</dbReference>
<dbReference type="OrthoDB" id="162505at2"/>